<dbReference type="PANTHER" id="PTHR43792">
    <property type="entry name" value="GNAT FAMILY, PUTATIVE (AFU_ORTHOLOGUE AFUA_3G00765)-RELATED-RELATED"/>
    <property type="match status" value="1"/>
</dbReference>
<sequence length="178" mass="19664">MASLEILRTDRLVLTRWTAEYEDFLFDMYSRWEVQQYMGRVPAVMTDPSAIPDLLKRWESLRDGVQGVWAIFKDEPSATPVGSILLKSIPASGTGEPSGDIEIGWHLHPDQWGHGYATEAASAVLAAGFSSGLDRVVAVTRTANTASQAVCARLGMTHLGLSDEYYDVTCELFEILRP</sequence>
<evidence type="ECO:0000313" key="3">
    <source>
        <dbReference type="Proteomes" id="UP000315389"/>
    </source>
</evidence>
<keyword evidence="3" id="KW-1185">Reference proteome</keyword>
<dbReference type="Proteomes" id="UP000315389">
    <property type="component" value="Unassembled WGS sequence"/>
</dbReference>
<dbReference type="InterPro" id="IPR000182">
    <property type="entry name" value="GNAT_dom"/>
</dbReference>
<proteinExistence type="predicted"/>
<evidence type="ECO:0000259" key="1">
    <source>
        <dbReference type="PROSITE" id="PS51186"/>
    </source>
</evidence>
<dbReference type="AlphaFoldDB" id="A0A542ZUE6"/>
<reference evidence="2 3" key="1">
    <citation type="submission" date="2019-06" db="EMBL/GenBank/DDBJ databases">
        <title>Sequencing the genomes of 1000 actinobacteria strains.</title>
        <authorList>
            <person name="Klenk H.-P."/>
        </authorList>
    </citation>
    <scope>NUCLEOTIDE SEQUENCE [LARGE SCALE GENOMIC DNA]</scope>
    <source>
        <strain evidence="2 3">DSM 4813</strain>
    </source>
</reference>
<dbReference type="InterPro" id="IPR051531">
    <property type="entry name" value="N-acetyltransferase"/>
</dbReference>
<feature type="domain" description="N-acetyltransferase" evidence="1">
    <location>
        <begin position="12"/>
        <end position="178"/>
    </location>
</feature>
<name>A0A542ZUE6_RARFA</name>
<dbReference type="EMBL" id="VFOS01000001">
    <property type="protein sequence ID" value="TQL63983.1"/>
    <property type="molecule type" value="Genomic_DNA"/>
</dbReference>
<dbReference type="PROSITE" id="PS51186">
    <property type="entry name" value="GNAT"/>
    <property type="match status" value="1"/>
</dbReference>
<dbReference type="Gene3D" id="3.40.630.30">
    <property type="match status" value="1"/>
</dbReference>
<evidence type="ECO:0000313" key="2">
    <source>
        <dbReference type="EMBL" id="TQL63983.1"/>
    </source>
</evidence>
<comment type="caution">
    <text evidence="2">The sequence shown here is derived from an EMBL/GenBank/DDBJ whole genome shotgun (WGS) entry which is preliminary data.</text>
</comment>
<dbReference type="SUPFAM" id="SSF55729">
    <property type="entry name" value="Acyl-CoA N-acyltransferases (Nat)"/>
    <property type="match status" value="1"/>
</dbReference>
<dbReference type="Pfam" id="PF13302">
    <property type="entry name" value="Acetyltransf_3"/>
    <property type="match status" value="1"/>
</dbReference>
<dbReference type="InterPro" id="IPR016181">
    <property type="entry name" value="Acyl_CoA_acyltransferase"/>
</dbReference>
<dbReference type="RefSeq" id="WP_142118588.1">
    <property type="nucleotide sequence ID" value="NZ_BAAASV010000003.1"/>
</dbReference>
<protein>
    <submittedName>
        <fullName evidence="2">RimJ/RimL family protein N-acetyltransferase</fullName>
    </submittedName>
</protein>
<gene>
    <name evidence="2" type="ORF">FB461_0466</name>
</gene>
<dbReference type="OrthoDB" id="3533156at2"/>
<dbReference type="GO" id="GO:0016747">
    <property type="term" value="F:acyltransferase activity, transferring groups other than amino-acyl groups"/>
    <property type="evidence" value="ECO:0007669"/>
    <property type="project" value="InterPro"/>
</dbReference>
<dbReference type="PANTHER" id="PTHR43792:SF1">
    <property type="entry name" value="N-ACETYLTRANSFERASE DOMAIN-CONTAINING PROTEIN"/>
    <property type="match status" value="1"/>
</dbReference>
<organism evidence="2 3">
    <name type="scientific">Rarobacter faecitabidus</name>
    <dbReference type="NCBI Taxonomy" id="13243"/>
    <lineage>
        <taxon>Bacteria</taxon>
        <taxon>Bacillati</taxon>
        <taxon>Actinomycetota</taxon>
        <taxon>Actinomycetes</taxon>
        <taxon>Micrococcales</taxon>
        <taxon>Rarobacteraceae</taxon>
        <taxon>Rarobacter</taxon>
    </lineage>
</organism>
<accession>A0A542ZUE6</accession>
<keyword evidence="2" id="KW-0808">Transferase</keyword>